<feature type="compositionally biased region" description="Basic and acidic residues" evidence="9">
    <location>
        <begin position="1"/>
        <end position="10"/>
    </location>
</feature>
<dbReference type="SUPFAM" id="SSF47113">
    <property type="entry name" value="Histone-fold"/>
    <property type="match status" value="1"/>
</dbReference>
<accession>A0A9W9NPZ5</accession>
<proteinExistence type="inferred from homology"/>
<dbReference type="AlphaFoldDB" id="A0A9W9NPZ5"/>
<evidence type="ECO:0000256" key="7">
    <source>
        <dbReference type="ARBA" id="ARBA00072430"/>
    </source>
</evidence>
<evidence type="ECO:0000256" key="8">
    <source>
        <dbReference type="ARBA" id="ARBA00075891"/>
    </source>
</evidence>
<organism evidence="12 13">
    <name type="scientific">Penicillium chermesinum</name>
    <dbReference type="NCBI Taxonomy" id="63820"/>
    <lineage>
        <taxon>Eukaryota</taxon>
        <taxon>Fungi</taxon>
        <taxon>Dikarya</taxon>
        <taxon>Ascomycota</taxon>
        <taxon>Pezizomycotina</taxon>
        <taxon>Eurotiomycetes</taxon>
        <taxon>Eurotiomycetidae</taxon>
        <taxon>Eurotiales</taxon>
        <taxon>Aspergillaceae</taxon>
        <taxon>Penicillium</taxon>
    </lineage>
</organism>
<feature type="domain" description="Transcription factor CBF/NF-Y/archaeal histone" evidence="10">
    <location>
        <begin position="112"/>
        <end position="175"/>
    </location>
</feature>
<comment type="similarity">
    <text evidence="3">Belongs to the FHIP family.</text>
</comment>
<dbReference type="Pfam" id="PF19314">
    <property type="entry name" value="DUF5917"/>
    <property type="match status" value="1"/>
</dbReference>
<dbReference type="FunFam" id="1.10.20.10:FF:000036">
    <property type="entry name" value="CBF/NF-Y family transcription factor"/>
    <property type="match status" value="1"/>
</dbReference>
<dbReference type="Gene3D" id="1.10.20.10">
    <property type="entry name" value="Histone, subunit A"/>
    <property type="match status" value="1"/>
</dbReference>
<evidence type="ECO:0000313" key="13">
    <source>
        <dbReference type="Proteomes" id="UP001150941"/>
    </source>
</evidence>
<dbReference type="Pfam" id="PF10257">
    <property type="entry name" value="RAI16-like"/>
    <property type="match status" value="1"/>
</dbReference>
<evidence type="ECO:0000259" key="11">
    <source>
        <dbReference type="Pfam" id="PF19314"/>
    </source>
</evidence>
<dbReference type="CDD" id="cd22906">
    <property type="entry name" value="HFD_DRAP1"/>
    <property type="match status" value="1"/>
</dbReference>
<feature type="region of interest" description="Disordered" evidence="9">
    <location>
        <begin position="939"/>
        <end position="1057"/>
    </location>
</feature>
<protein>
    <recommendedName>
        <fullName evidence="7">NCT transcriptional regulatory complex subunit A</fullName>
    </recommendedName>
    <alternativeName>
        <fullName evidence="8">Negative cofactor 2 AB</fullName>
    </alternativeName>
</protein>
<dbReference type="GeneID" id="83205128"/>
<dbReference type="GO" id="GO:0005634">
    <property type="term" value="C:nucleus"/>
    <property type="evidence" value="ECO:0007669"/>
    <property type="project" value="UniProtKB-SubCell"/>
</dbReference>
<dbReference type="InterPro" id="IPR045669">
    <property type="entry name" value="FHIP_C"/>
</dbReference>
<dbReference type="PANTHER" id="PTHR21705:SF11">
    <property type="entry name" value="FHIP FAMILY PROTEIN CG3558"/>
    <property type="match status" value="1"/>
</dbReference>
<evidence type="ECO:0000256" key="3">
    <source>
        <dbReference type="ARBA" id="ARBA00024336"/>
    </source>
</evidence>
<comment type="function">
    <text evidence="4">Part of the NCT transcriptional regulatory complex that acts as a key regulator of ergosterol biosynthesis and the azole exporter cdr1B. The NCT complex binds the promoters of genes linked to azole susceptibility, and especially represses the expression of cdr1B transporter.</text>
</comment>
<feature type="compositionally biased region" description="Polar residues" evidence="9">
    <location>
        <begin position="41"/>
        <end position="54"/>
    </location>
</feature>
<feature type="compositionally biased region" description="Basic and acidic residues" evidence="9">
    <location>
        <begin position="939"/>
        <end position="952"/>
    </location>
</feature>
<dbReference type="PANTHER" id="PTHR21705">
    <property type="entry name" value="RAI16 PROTEIN-RELATED"/>
    <property type="match status" value="1"/>
</dbReference>
<dbReference type="InterPro" id="IPR009072">
    <property type="entry name" value="Histone-fold"/>
</dbReference>
<dbReference type="GO" id="GO:0046982">
    <property type="term" value="F:protein heterodimerization activity"/>
    <property type="evidence" value="ECO:0007669"/>
    <property type="project" value="InterPro"/>
</dbReference>
<dbReference type="OrthoDB" id="5350595at2759"/>
<feature type="region of interest" description="Disordered" evidence="9">
    <location>
        <begin position="191"/>
        <end position="230"/>
    </location>
</feature>
<dbReference type="EMBL" id="JAPQKS010000006">
    <property type="protein sequence ID" value="KAJ5223987.1"/>
    <property type="molecule type" value="Genomic_DNA"/>
</dbReference>
<comment type="caution">
    <text evidence="12">The sequence shown here is derived from an EMBL/GenBank/DDBJ whole genome shotgun (WGS) entry which is preliminary data.</text>
</comment>
<reference evidence="12" key="2">
    <citation type="journal article" date="2023" name="IMA Fungus">
        <title>Comparative genomic study of the Penicillium genus elucidates a diverse pangenome and 15 lateral gene transfer events.</title>
        <authorList>
            <person name="Petersen C."/>
            <person name="Sorensen T."/>
            <person name="Nielsen M.R."/>
            <person name="Sondergaard T.E."/>
            <person name="Sorensen J.L."/>
            <person name="Fitzpatrick D.A."/>
            <person name="Frisvad J.C."/>
            <person name="Nielsen K.L."/>
        </authorList>
    </citation>
    <scope>NUCLEOTIDE SEQUENCE</scope>
    <source>
        <strain evidence="12">IBT 19713</strain>
    </source>
</reference>
<keyword evidence="13" id="KW-1185">Reference proteome</keyword>
<dbReference type="Pfam" id="PF00808">
    <property type="entry name" value="CBFD_NFYB_HMF"/>
    <property type="match status" value="1"/>
</dbReference>
<comment type="similarity">
    <text evidence="5">Belongs to the NC2 alpha/DRAP1 family.</text>
</comment>
<dbReference type="InterPro" id="IPR003958">
    <property type="entry name" value="CBFA_NFYB_domain"/>
</dbReference>
<comment type="subcellular location">
    <subcellularLocation>
        <location evidence="1">Nucleus</location>
    </subcellularLocation>
</comment>
<gene>
    <name evidence="12" type="ORF">N7468_008529</name>
</gene>
<evidence type="ECO:0000256" key="4">
    <source>
        <dbReference type="ARBA" id="ARBA00053814"/>
    </source>
</evidence>
<evidence type="ECO:0000259" key="10">
    <source>
        <dbReference type="Pfam" id="PF00808"/>
    </source>
</evidence>
<dbReference type="RefSeq" id="XP_058328170.1">
    <property type="nucleotide sequence ID" value="XM_058477825.1"/>
</dbReference>
<feature type="compositionally biased region" description="Low complexity" evidence="9">
    <location>
        <begin position="1031"/>
        <end position="1040"/>
    </location>
</feature>
<feature type="compositionally biased region" description="Polar residues" evidence="9">
    <location>
        <begin position="993"/>
        <end position="1011"/>
    </location>
</feature>
<comment type="subunit">
    <text evidence="6">Forms the NCT transcriptional regulatory complex with nctB and mot1.</text>
</comment>
<evidence type="ECO:0000256" key="9">
    <source>
        <dbReference type="SAM" id="MobiDB-lite"/>
    </source>
</evidence>
<keyword evidence="2" id="KW-0539">Nucleus</keyword>
<evidence type="ECO:0000256" key="2">
    <source>
        <dbReference type="ARBA" id="ARBA00023242"/>
    </source>
</evidence>
<name>A0A9W9NPZ5_9EURO</name>
<feature type="domain" description="FHF complex subunit HOOK-interacting protein C-terminal" evidence="11">
    <location>
        <begin position="823"/>
        <end position="938"/>
    </location>
</feature>
<dbReference type="InterPro" id="IPR019384">
    <property type="entry name" value="FHIP"/>
</dbReference>
<evidence type="ECO:0000256" key="6">
    <source>
        <dbReference type="ARBA" id="ARBA00065307"/>
    </source>
</evidence>
<reference evidence="12" key="1">
    <citation type="submission" date="2022-11" db="EMBL/GenBank/DDBJ databases">
        <authorList>
            <person name="Petersen C."/>
        </authorList>
    </citation>
    <scope>NUCLEOTIDE SEQUENCE</scope>
    <source>
        <strain evidence="12">IBT 19713</strain>
    </source>
</reference>
<dbReference type="Proteomes" id="UP001150941">
    <property type="component" value="Unassembled WGS sequence"/>
</dbReference>
<evidence type="ECO:0000256" key="5">
    <source>
        <dbReference type="ARBA" id="ARBA00061393"/>
    </source>
</evidence>
<sequence>MTEDNYRPRSPDLSSPLPNPPPSYTPLSPLAHRASYDASPFFSTYQPPTSSRVPQQYVPPYQSGYSDDMARRSSRLQAEDAPVANAMAQENPPSPTEIQQPPVGAGVEVKTKFPVARIKRIMQADEDVGKVAQVTPIAVSKALELFMISLVTKAAQEARDRNSKRVTATHLKHAVAKDEVLDFLQDIISKVPDQPAGRKHDEDGSDQNDGRKKRGGRRVKEENGKATGASSNGDKEIWFLIFGGVGMAGRRRSSRPVPTAAPLDLRSPTSFPPLLQLVGRCCGKMDFWSRLIGGSRSLSKSSRVTSPAERLTAFKRACNALQQIWRSTNSPSGEQPIAHSRAYIDRLNAILSDESRGPAPHPCVAYAASSQIFVTVTKLALSYYDDDILRSATVFFNTLIDAEVDGVVDNRLFARALVDLVRRANKSTSEIEGRLVELLFGIANNIRLQPSILPAWFVPRVTPVNQDGESSGPSGAEFAGATRKDEFPLFYLLVDYVHSDGRAGDFARTGLLYLIETASRSKNLEKWLIESDLATLMATGLGALYSQLGSLNFPSAEENVPRIVALSDHAAEDTALQPELGETMDSFMSYLLFWQDTIDHCKSVEVNDTLLDHFQVLFLEQLLYPSLLESSDVAGGSTAAVLTYLCRILSSIEQGELVHRILHFLLASTPAPGTRIDVSASRRKSLDVLAALSSEADQPSPSLFNLRDLVLLGIQSSNRQTVLATLRLLNVVLQKHHSFARSLIHTLPSQPAQQRSIGAFNMELEQLLGLGTSLLADPKLDEAYDNYVSDATWVLESRLCLPAAEDDNSDDTIPFPLQILQDDPIVQGLLRCLDSFFTNSVIVNLALTGVLISLASSHLFALDGWVLVDPSLYDLSSEGAPDDDLEKVQRAYQTPTWPDTAVPTLTSALQRLVNQVRQWQRELPDFDVLIAARRDVLQRDERPETPEQKESSEAQAPRSADRSRPLHPGSPEPSISRERSPHPIYLPPPPSSRGESSVQPNESRGSSQTRVATAEALRKRLATAFPPPAAPAASGSTTDSPEAKGEEEAEPEGPPAVTLGHVLTNVVILYEFLLELSAVVQARGSLFEEAGYN</sequence>
<feature type="region of interest" description="Disordered" evidence="9">
    <location>
        <begin position="1"/>
        <end position="81"/>
    </location>
</feature>
<evidence type="ECO:0000256" key="1">
    <source>
        <dbReference type="ARBA" id="ARBA00004123"/>
    </source>
</evidence>
<evidence type="ECO:0000313" key="12">
    <source>
        <dbReference type="EMBL" id="KAJ5223987.1"/>
    </source>
</evidence>